<keyword evidence="3" id="KW-0808">Transferase</keyword>
<feature type="transmembrane region" description="Helical" evidence="1">
    <location>
        <begin position="120"/>
        <end position="140"/>
    </location>
</feature>
<evidence type="ECO:0000313" key="4">
    <source>
        <dbReference type="Proteomes" id="UP000617628"/>
    </source>
</evidence>
<accession>A0A934RW05</accession>
<organism evidence="3 4">
    <name type="scientific">Pelagicoccus mobilis</name>
    <dbReference type="NCBI Taxonomy" id="415221"/>
    <lineage>
        <taxon>Bacteria</taxon>
        <taxon>Pseudomonadati</taxon>
        <taxon>Verrucomicrobiota</taxon>
        <taxon>Opitutia</taxon>
        <taxon>Puniceicoccales</taxon>
        <taxon>Pelagicoccaceae</taxon>
        <taxon>Pelagicoccus</taxon>
    </lineage>
</organism>
<sequence>MPLELLHLLVAAVTLLCCLLTATLFARLPAFKEVVERKGRFGSLDGLRGYLALGVCIHHFMLTWYLKSEGMWGKAGNPFINNAGKIGVALFFMISGFLFIRKVAFSDQPIDWAKLYRGRFFRIVPLYFFAVLIVFVIAGFKASDSIAADPARAFVQAMRWLCFTSGPIGDYWQALLIICGVEWTLRYEWLFYFSLPILQIWMRLGRVANLVLIGLCVLLFFFPKTLVVFTDLHAWELFELNFTREKFWEIFVSFMHTQYLLMFMVGGIAAWLQSRSNVVSGWLQTFPGMGLGTAALVGSWFYPNTEDFWHMMMVSLFFLTAVHGNQLFGLLKLKGSLVMGEISYSIYLMHGIVIFLAFSTAWSPGKEWTEEQFVWLMPVIGVAVVVVSAATFLGIERVGMRIGRRS</sequence>
<gene>
    <name evidence="3" type="ORF">JIN87_17875</name>
</gene>
<feature type="transmembrane region" description="Helical" evidence="1">
    <location>
        <begin position="6"/>
        <end position="26"/>
    </location>
</feature>
<dbReference type="AlphaFoldDB" id="A0A934RW05"/>
<feature type="transmembrane region" description="Helical" evidence="1">
    <location>
        <begin position="279"/>
        <end position="302"/>
    </location>
</feature>
<feature type="domain" description="Acyltransferase 3" evidence="2">
    <location>
        <begin position="42"/>
        <end position="391"/>
    </location>
</feature>
<feature type="transmembrane region" description="Helical" evidence="1">
    <location>
        <begin position="171"/>
        <end position="195"/>
    </location>
</feature>
<dbReference type="PANTHER" id="PTHR23028">
    <property type="entry name" value="ACETYLTRANSFERASE"/>
    <property type="match status" value="1"/>
</dbReference>
<feature type="transmembrane region" description="Helical" evidence="1">
    <location>
        <begin position="374"/>
        <end position="395"/>
    </location>
</feature>
<reference evidence="3" key="1">
    <citation type="submission" date="2021-01" db="EMBL/GenBank/DDBJ databases">
        <title>Modified the classification status of verrucomicrobia.</title>
        <authorList>
            <person name="Feng X."/>
        </authorList>
    </citation>
    <scope>NUCLEOTIDE SEQUENCE</scope>
    <source>
        <strain evidence="3">KCTC 13126</strain>
    </source>
</reference>
<keyword evidence="1" id="KW-0472">Membrane</keyword>
<dbReference type="PANTHER" id="PTHR23028:SF53">
    <property type="entry name" value="ACYL_TRANSF_3 DOMAIN-CONTAINING PROTEIN"/>
    <property type="match status" value="1"/>
</dbReference>
<evidence type="ECO:0000259" key="2">
    <source>
        <dbReference type="Pfam" id="PF01757"/>
    </source>
</evidence>
<feature type="transmembrane region" description="Helical" evidence="1">
    <location>
        <begin position="250"/>
        <end position="272"/>
    </location>
</feature>
<dbReference type="GO" id="GO:0000271">
    <property type="term" value="P:polysaccharide biosynthetic process"/>
    <property type="evidence" value="ECO:0007669"/>
    <property type="project" value="TreeGrafter"/>
</dbReference>
<dbReference type="Proteomes" id="UP000617628">
    <property type="component" value="Unassembled WGS sequence"/>
</dbReference>
<comment type="caution">
    <text evidence="3">The sequence shown here is derived from an EMBL/GenBank/DDBJ whole genome shotgun (WGS) entry which is preliminary data.</text>
</comment>
<evidence type="ECO:0000313" key="3">
    <source>
        <dbReference type="EMBL" id="MBK1878755.1"/>
    </source>
</evidence>
<feature type="transmembrane region" description="Helical" evidence="1">
    <location>
        <begin position="308"/>
        <end position="330"/>
    </location>
</feature>
<protein>
    <submittedName>
        <fullName evidence="3">Acyltransferase</fullName>
    </submittedName>
</protein>
<dbReference type="InterPro" id="IPR050879">
    <property type="entry name" value="Acyltransferase_3"/>
</dbReference>
<dbReference type="InterPro" id="IPR002656">
    <property type="entry name" value="Acyl_transf_3_dom"/>
</dbReference>
<name>A0A934RW05_9BACT</name>
<dbReference type="RefSeq" id="WP_200356969.1">
    <property type="nucleotide sequence ID" value="NZ_JAENIL010000035.1"/>
</dbReference>
<keyword evidence="4" id="KW-1185">Reference proteome</keyword>
<dbReference type="EMBL" id="JAENIL010000035">
    <property type="protein sequence ID" value="MBK1878755.1"/>
    <property type="molecule type" value="Genomic_DNA"/>
</dbReference>
<keyword evidence="1" id="KW-1133">Transmembrane helix</keyword>
<dbReference type="GO" id="GO:0016747">
    <property type="term" value="F:acyltransferase activity, transferring groups other than amino-acyl groups"/>
    <property type="evidence" value="ECO:0007669"/>
    <property type="project" value="InterPro"/>
</dbReference>
<feature type="transmembrane region" description="Helical" evidence="1">
    <location>
        <begin position="342"/>
        <end position="362"/>
    </location>
</feature>
<feature type="transmembrane region" description="Helical" evidence="1">
    <location>
        <begin position="207"/>
        <end position="230"/>
    </location>
</feature>
<feature type="transmembrane region" description="Helical" evidence="1">
    <location>
        <begin position="79"/>
        <end position="100"/>
    </location>
</feature>
<keyword evidence="3" id="KW-0012">Acyltransferase</keyword>
<evidence type="ECO:0000256" key="1">
    <source>
        <dbReference type="SAM" id="Phobius"/>
    </source>
</evidence>
<dbReference type="GO" id="GO:0016020">
    <property type="term" value="C:membrane"/>
    <property type="evidence" value="ECO:0007669"/>
    <property type="project" value="TreeGrafter"/>
</dbReference>
<keyword evidence="1" id="KW-0812">Transmembrane</keyword>
<feature type="transmembrane region" description="Helical" evidence="1">
    <location>
        <begin position="47"/>
        <end position="67"/>
    </location>
</feature>
<proteinExistence type="predicted"/>
<dbReference type="Pfam" id="PF01757">
    <property type="entry name" value="Acyl_transf_3"/>
    <property type="match status" value="1"/>
</dbReference>